<evidence type="ECO:0000313" key="2">
    <source>
        <dbReference type="Proteomes" id="UP001054945"/>
    </source>
</evidence>
<dbReference type="EMBL" id="BPLR01021226">
    <property type="protein sequence ID" value="GIX87324.1"/>
    <property type="molecule type" value="Genomic_DNA"/>
</dbReference>
<accession>A0AAV4NRB1</accession>
<organism evidence="1 2">
    <name type="scientific">Caerostris extrusa</name>
    <name type="common">Bark spider</name>
    <name type="synonym">Caerostris bankana</name>
    <dbReference type="NCBI Taxonomy" id="172846"/>
    <lineage>
        <taxon>Eukaryota</taxon>
        <taxon>Metazoa</taxon>
        <taxon>Ecdysozoa</taxon>
        <taxon>Arthropoda</taxon>
        <taxon>Chelicerata</taxon>
        <taxon>Arachnida</taxon>
        <taxon>Araneae</taxon>
        <taxon>Araneomorphae</taxon>
        <taxon>Entelegynae</taxon>
        <taxon>Araneoidea</taxon>
        <taxon>Araneidae</taxon>
        <taxon>Caerostris</taxon>
    </lineage>
</organism>
<comment type="caution">
    <text evidence="1">The sequence shown here is derived from an EMBL/GenBank/DDBJ whole genome shotgun (WGS) entry which is preliminary data.</text>
</comment>
<reference evidence="1 2" key="1">
    <citation type="submission" date="2021-06" db="EMBL/GenBank/DDBJ databases">
        <title>Caerostris extrusa draft genome.</title>
        <authorList>
            <person name="Kono N."/>
            <person name="Arakawa K."/>
        </authorList>
    </citation>
    <scope>NUCLEOTIDE SEQUENCE [LARGE SCALE GENOMIC DNA]</scope>
</reference>
<dbReference type="Proteomes" id="UP001054945">
    <property type="component" value="Unassembled WGS sequence"/>
</dbReference>
<protein>
    <submittedName>
        <fullName evidence="1">Uncharacterized protein</fullName>
    </submittedName>
</protein>
<evidence type="ECO:0000313" key="1">
    <source>
        <dbReference type="EMBL" id="GIX87324.1"/>
    </source>
</evidence>
<keyword evidence="2" id="KW-1185">Reference proteome</keyword>
<dbReference type="AlphaFoldDB" id="A0AAV4NRB1"/>
<name>A0AAV4NRB1_CAEEX</name>
<proteinExistence type="predicted"/>
<gene>
    <name evidence="1" type="ORF">CEXT_97861</name>
</gene>
<sequence>MSRKRNSVCCFSLSSESRLAQRTRDADSSDRIPLSEICSAAFRDYGGNKKVHASQTDGGVIVKNSRVGKKSYHENEIPSVVSLCLPSHDLHREHVTPTHQRENSLW</sequence>